<accession>A0ABW4E2N0</accession>
<dbReference type="EMBL" id="JBHTOQ010000053">
    <property type="protein sequence ID" value="MFD1483406.1"/>
    <property type="molecule type" value="Genomic_DNA"/>
</dbReference>
<dbReference type="Proteomes" id="UP001597302">
    <property type="component" value="Unassembled WGS sequence"/>
</dbReference>
<reference evidence="2" key="1">
    <citation type="journal article" date="2019" name="Int. J. Syst. Evol. Microbiol.">
        <title>The Global Catalogue of Microorganisms (GCM) 10K type strain sequencing project: providing services to taxonomists for standard genome sequencing and annotation.</title>
        <authorList>
            <consortium name="The Broad Institute Genomics Platform"/>
            <consortium name="The Broad Institute Genome Sequencing Center for Infectious Disease"/>
            <person name="Wu L."/>
            <person name="Ma J."/>
        </authorList>
    </citation>
    <scope>NUCLEOTIDE SEQUENCE [LARGE SCALE GENOMIC DNA]</scope>
    <source>
        <strain evidence="2">CCM 8875</strain>
    </source>
</reference>
<dbReference type="RefSeq" id="WP_131573796.1">
    <property type="nucleotide sequence ID" value="NZ_CBCSAJ010000129.1"/>
</dbReference>
<gene>
    <name evidence="1" type="ORF">ACFQ5P_19100</name>
</gene>
<comment type="caution">
    <text evidence="1">The sequence shown here is derived from an EMBL/GenBank/DDBJ whole genome shotgun (WGS) entry which is preliminary data.</text>
</comment>
<proteinExistence type="predicted"/>
<sequence length="71" mass="7802">MLGSMRLEQSCKAEISRAMAEEILSVFEKAGHSLDVLKVELRGNALYVLNPVSGIYELIGLARMPPSMSHL</sequence>
<protein>
    <submittedName>
        <fullName evidence="1">Uncharacterized protein</fullName>
    </submittedName>
</protein>
<organism evidence="1 2">
    <name type="scientific">Paracoccus nototheniae</name>
    <dbReference type="NCBI Taxonomy" id="2489002"/>
    <lineage>
        <taxon>Bacteria</taxon>
        <taxon>Pseudomonadati</taxon>
        <taxon>Pseudomonadota</taxon>
        <taxon>Alphaproteobacteria</taxon>
        <taxon>Rhodobacterales</taxon>
        <taxon>Paracoccaceae</taxon>
        <taxon>Paracoccus</taxon>
    </lineage>
</organism>
<name>A0ABW4E2N0_9RHOB</name>
<evidence type="ECO:0000313" key="1">
    <source>
        <dbReference type="EMBL" id="MFD1483406.1"/>
    </source>
</evidence>
<keyword evidence="2" id="KW-1185">Reference proteome</keyword>
<evidence type="ECO:0000313" key="2">
    <source>
        <dbReference type="Proteomes" id="UP001597302"/>
    </source>
</evidence>